<protein>
    <submittedName>
        <fullName evidence="2">Uncharacterized protein</fullName>
    </submittedName>
</protein>
<keyword evidence="3" id="KW-1185">Reference proteome</keyword>
<gene>
    <name evidence="2" type="ORF">CLUP02_02297</name>
</gene>
<evidence type="ECO:0000313" key="3">
    <source>
        <dbReference type="Proteomes" id="UP000830671"/>
    </source>
</evidence>
<evidence type="ECO:0000256" key="1">
    <source>
        <dbReference type="SAM" id="Phobius"/>
    </source>
</evidence>
<organism evidence="2 3">
    <name type="scientific">Colletotrichum lupini</name>
    <dbReference type="NCBI Taxonomy" id="145971"/>
    <lineage>
        <taxon>Eukaryota</taxon>
        <taxon>Fungi</taxon>
        <taxon>Dikarya</taxon>
        <taxon>Ascomycota</taxon>
        <taxon>Pezizomycotina</taxon>
        <taxon>Sordariomycetes</taxon>
        <taxon>Hypocreomycetidae</taxon>
        <taxon>Glomerellales</taxon>
        <taxon>Glomerellaceae</taxon>
        <taxon>Colletotrichum</taxon>
        <taxon>Colletotrichum acutatum species complex</taxon>
    </lineage>
</organism>
<proteinExistence type="predicted"/>
<keyword evidence="1" id="KW-1133">Transmembrane helix</keyword>
<dbReference type="RefSeq" id="XP_049137286.1">
    <property type="nucleotide sequence ID" value="XM_049281329.1"/>
</dbReference>
<feature type="transmembrane region" description="Helical" evidence="1">
    <location>
        <begin position="28"/>
        <end position="49"/>
    </location>
</feature>
<dbReference type="KEGG" id="clup:CLUP02_02297"/>
<sequence>MLKVYNIINGVNLSYIILITLKKITNRISLLLILIVIYTNSYLLYKYLVKLIIKKKRGL</sequence>
<name>A0A9Q8SEV4_9PEZI</name>
<keyword evidence="1" id="KW-0472">Membrane</keyword>
<dbReference type="GeneID" id="73336339"/>
<accession>A0A9Q8SEV4</accession>
<dbReference type="AlphaFoldDB" id="A0A9Q8SEV4"/>
<reference evidence="2" key="1">
    <citation type="journal article" date="2021" name="Mol. Plant Microbe Interact.">
        <title>Complete Genome Sequence of the Plant-Pathogenic Fungus Colletotrichum lupini.</title>
        <authorList>
            <person name="Baroncelli R."/>
            <person name="Pensec F."/>
            <person name="Da Lio D."/>
            <person name="Boufleur T."/>
            <person name="Vicente I."/>
            <person name="Sarrocco S."/>
            <person name="Picot A."/>
            <person name="Baraldi E."/>
            <person name="Sukno S."/>
            <person name="Thon M."/>
            <person name="Le Floch G."/>
        </authorList>
    </citation>
    <scope>NUCLEOTIDE SEQUENCE</scope>
    <source>
        <strain evidence="2">IMI 504893</strain>
    </source>
</reference>
<keyword evidence="1" id="KW-0812">Transmembrane</keyword>
<evidence type="ECO:0000313" key="2">
    <source>
        <dbReference type="EMBL" id="UQC75641.1"/>
    </source>
</evidence>
<dbReference type="EMBL" id="CP019471">
    <property type="protein sequence ID" value="UQC75641.1"/>
    <property type="molecule type" value="Genomic_DNA"/>
</dbReference>
<dbReference type="Proteomes" id="UP000830671">
    <property type="component" value="Chromosome 1"/>
</dbReference>